<evidence type="ECO:0000256" key="5">
    <source>
        <dbReference type="RuleBase" id="RU000356"/>
    </source>
</evidence>
<reference evidence="8" key="1">
    <citation type="journal article" date="2019" name="Int. J. Syst. Evol. Microbiol.">
        <title>The Global Catalogue of Microorganisms (GCM) 10K type strain sequencing project: providing services to taxonomists for standard genome sequencing and annotation.</title>
        <authorList>
            <consortium name="The Broad Institute Genomics Platform"/>
            <consortium name="The Broad Institute Genome Sequencing Center for Infectious Disease"/>
            <person name="Wu L."/>
            <person name="Ma J."/>
        </authorList>
    </citation>
    <scope>NUCLEOTIDE SEQUENCE [LARGE SCALE GENOMIC DNA]</scope>
    <source>
        <strain evidence="8">CGMCC 1.15288</strain>
    </source>
</reference>
<dbReference type="Pfam" id="PF00042">
    <property type="entry name" value="Globin"/>
    <property type="match status" value="1"/>
</dbReference>
<organism evidence="7 8">
    <name type="scientific">Dyadobacter endophyticus</name>
    <dbReference type="NCBI Taxonomy" id="1749036"/>
    <lineage>
        <taxon>Bacteria</taxon>
        <taxon>Pseudomonadati</taxon>
        <taxon>Bacteroidota</taxon>
        <taxon>Cytophagia</taxon>
        <taxon>Cytophagales</taxon>
        <taxon>Spirosomataceae</taxon>
        <taxon>Dyadobacter</taxon>
    </lineage>
</organism>
<keyword evidence="4" id="KW-0408">Iron</keyword>
<dbReference type="Gene3D" id="1.10.490.10">
    <property type="entry name" value="Globins"/>
    <property type="match status" value="1"/>
</dbReference>
<dbReference type="PANTHER" id="PTHR43396:SF3">
    <property type="entry name" value="FLAVOHEMOPROTEIN"/>
    <property type="match status" value="1"/>
</dbReference>
<keyword evidence="5" id="KW-0813">Transport</keyword>
<comment type="similarity">
    <text evidence="5">Belongs to the globin family.</text>
</comment>
<evidence type="ECO:0000256" key="4">
    <source>
        <dbReference type="ARBA" id="ARBA00023004"/>
    </source>
</evidence>
<keyword evidence="3" id="KW-0479">Metal-binding</keyword>
<comment type="caution">
    <text evidence="7">The sequence shown here is derived from an EMBL/GenBank/DDBJ whole genome shotgun (WGS) entry which is preliminary data.</text>
</comment>
<evidence type="ECO:0000259" key="6">
    <source>
        <dbReference type="PROSITE" id="PS01033"/>
    </source>
</evidence>
<dbReference type="PANTHER" id="PTHR43396">
    <property type="entry name" value="FLAVOHEMOPROTEIN"/>
    <property type="match status" value="1"/>
</dbReference>
<keyword evidence="8" id="KW-1185">Reference proteome</keyword>
<dbReference type="EMBL" id="BMIA01000001">
    <property type="protein sequence ID" value="GGH32747.1"/>
    <property type="molecule type" value="Genomic_DNA"/>
</dbReference>
<dbReference type="SUPFAM" id="SSF46458">
    <property type="entry name" value="Globin-like"/>
    <property type="match status" value="1"/>
</dbReference>
<evidence type="ECO:0000313" key="7">
    <source>
        <dbReference type="EMBL" id="GGH32747.1"/>
    </source>
</evidence>
<evidence type="ECO:0000313" key="8">
    <source>
        <dbReference type="Proteomes" id="UP000600214"/>
    </source>
</evidence>
<dbReference type="InterPro" id="IPR012292">
    <property type="entry name" value="Globin/Proto"/>
</dbReference>
<dbReference type="InterPro" id="IPR009050">
    <property type="entry name" value="Globin-like_sf"/>
</dbReference>
<keyword evidence="2 5" id="KW-0561">Oxygen transport</keyword>
<proteinExistence type="inferred from homology"/>
<dbReference type="RefSeq" id="WP_188931716.1">
    <property type="nucleotide sequence ID" value="NZ_BMIA01000001.1"/>
</dbReference>
<evidence type="ECO:0000256" key="3">
    <source>
        <dbReference type="ARBA" id="ARBA00022723"/>
    </source>
</evidence>
<gene>
    <name evidence="7" type="ORF">GCM10007423_22490</name>
</gene>
<sequence>MTDRKILIIKTTWSYAISQPEMMGEMFYEALFEIDPSLQAMFPRDMEQQVRKLTDMITYMVSRLQTMSEIQKDIDAMAVRHAGYGVRDRHYATVGKALLQVLEQRLEDRWDEDASQAWNELYDIWATSMIKAAHKA</sequence>
<accession>A0ABQ1YQL5</accession>
<dbReference type="InterPro" id="IPR000971">
    <property type="entry name" value="Globin"/>
</dbReference>
<dbReference type="Proteomes" id="UP000600214">
    <property type="component" value="Unassembled WGS sequence"/>
</dbReference>
<evidence type="ECO:0000256" key="2">
    <source>
        <dbReference type="ARBA" id="ARBA00022621"/>
    </source>
</evidence>
<feature type="domain" description="Globin" evidence="6">
    <location>
        <begin position="1"/>
        <end position="134"/>
    </location>
</feature>
<evidence type="ECO:0000256" key="1">
    <source>
        <dbReference type="ARBA" id="ARBA00022617"/>
    </source>
</evidence>
<dbReference type="PROSITE" id="PS01033">
    <property type="entry name" value="GLOBIN"/>
    <property type="match status" value="1"/>
</dbReference>
<protein>
    <submittedName>
        <fullName evidence="7">Flavohemoprotein</fullName>
    </submittedName>
</protein>
<name>A0ABQ1YQL5_9BACT</name>
<keyword evidence="1 5" id="KW-0349">Heme</keyword>